<evidence type="ECO:0000259" key="2">
    <source>
        <dbReference type="Pfam" id="PF20469"/>
    </source>
</evidence>
<dbReference type="InterPro" id="IPR041685">
    <property type="entry name" value="AAA_GajA/Old/RecF-like"/>
</dbReference>
<dbReference type="AlphaFoldDB" id="I9L643"/>
<dbReference type="CDD" id="cd01026">
    <property type="entry name" value="TOPRIM_OLD"/>
    <property type="match status" value="1"/>
</dbReference>
<organism evidence="3 4">
    <name type="scientific">Pelosinus fermentans B4</name>
    <dbReference type="NCBI Taxonomy" id="1149862"/>
    <lineage>
        <taxon>Bacteria</taxon>
        <taxon>Bacillati</taxon>
        <taxon>Bacillota</taxon>
        <taxon>Negativicutes</taxon>
        <taxon>Selenomonadales</taxon>
        <taxon>Sporomusaceae</taxon>
        <taxon>Pelosinus</taxon>
    </lineage>
</organism>
<gene>
    <name evidence="3" type="ORF">FB4_1405</name>
</gene>
<dbReference type="PATRIC" id="fig|1149862.3.peg.4432"/>
<evidence type="ECO:0000313" key="3">
    <source>
        <dbReference type="EMBL" id="EIW15716.1"/>
    </source>
</evidence>
<evidence type="ECO:0000259" key="1">
    <source>
        <dbReference type="Pfam" id="PF13175"/>
    </source>
</evidence>
<dbReference type="SUPFAM" id="SSF52540">
    <property type="entry name" value="P-loop containing nucleoside triphosphate hydrolases"/>
    <property type="match status" value="1"/>
</dbReference>
<dbReference type="EMBL" id="AKVJ01000076">
    <property type="protein sequence ID" value="EIW15716.1"/>
    <property type="molecule type" value="Genomic_DNA"/>
</dbReference>
<dbReference type="PANTHER" id="PTHR43581:SF2">
    <property type="entry name" value="EXCINUCLEASE ATPASE SUBUNIT"/>
    <property type="match status" value="1"/>
</dbReference>
<reference evidence="3 4" key="1">
    <citation type="journal article" date="2012" name="J. Bacteriol.">
        <title>Draft Genome Sequences for Two Metal-Reducing Pelosinus fermentans Strains Isolated from a Cr(VI)-Contaminated Site and for Type Strain R7.</title>
        <authorList>
            <person name="Brown S.D."/>
            <person name="Podar M."/>
            <person name="Klingeman D.M."/>
            <person name="Johnson C.M."/>
            <person name="Yang Z.K."/>
            <person name="Utturkar S.M."/>
            <person name="Land M.L."/>
            <person name="Mosher J.J."/>
            <person name="Hurt R.A.Jr."/>
            <person name="Phelps T.J."/>
            <person name="Palumbo A.V."/>
            <person name="Arkin A.P."/>
            <person name="Hazen T.C."/>
            <person name="Elias D.A."/>
        </authorList>
    </citation>
    <scope>NUCLEOTIDE SEQUENCE [LARGE SCALE GENOMIC DNA]</scope>
    <source>
        <strain evidence="3 4">B4</strain>
    </source>
</reference>
<dbReference type="RefSeq" id="WP_007938442.1">
    <property type="nucleotide sequence ID" value="NZ_AKVJ01000076.1"/>
</dbReference>
<dbReference type="InterPro" id="IPR051396">
    <property type="entry name" value="Bact_Antivir_Def_Nuclease"/>
</dbReference>
<name>I9L643_9FIRM</name>
<sequence length="686" mass="77886">MYIKKVEVKNFRLLKDVTLTLEEKTTVIVGRNNSGKTSLTEFFRRLLSDNSPSFALVDFPLVIQQEFWDAFVRKSEGVGESETVELLPTIEAKITIVYDPRAHDLGLLSDFIIDLDINSKEAIALISYKLKDGKINALFENLTYMPDSDLPRQKRDFFRSMKERIPKLYVASLSAVDPTDDSNQKSLDLLKLRSLLQAGFINAQRGLDDTTHKERDVLGKVFERLLTSASAETAAADERTIALALERAVQGIQSSIDSDFNEQLNGLLPAFSIFGYPGLNDPHLCTETILDVQRLLENNTRIRYANSNGVSLPETHNGLGSRNLIFILLQLYEFFKCYKGKQLAPGVHLIFIEEPEAHLHPQMQEVFIRKLSELANVFSELYNEGESWPVQFIVTTHSTHMANEAPFEAIRYFLSTRDDNKYTLIKDLRSGLRGESWEQDREFLHKYLTLTRCDLFFADKAIMIEGPTERLLMPKLIEKVEGSLSTEQKLSCQYVSIIEVGGAYAHHFFKLLDFLELRTLIITDMDSVKEGQSQSGRRTYPACKVAEGTRTSNACIKKWFQDDHVSPDTLIGKLDAEKIDGFRRIAYEVPESQEATACGRSFEDAFMLANRTLFHIQGINEAEVANDAWNKAENIDKTDFALKYAIESTAWNVPRYIKEGLIWLSECVSHPATAREVVGQEEVDHA</sequence>
<dbReference type="OrthoDB" id="1684914at2"/>
<dbReference type="Gene3D" id="3.40.50.300">
    <property type="entry name" value="P-loop containing nucleotide triphosphate hydrolases"/>
    <property type="match status" value="1"/>
</dbReference>
<proteinExistence type="predicted"/>
<protein>
    <submittedName>
        <fullName evidence="3">Uncharacterized protein</fullName>
    </submittedName>
</protein>
<dbReference type="Pfam" id="PF20469">
    <property type="entry name" value="OLD-like_TOPRIM"/>
    <property type="match status" value="1"/>
</dbReference>
<dbReference type="PANTHER" id="PTHR43581">
    <property type="entry name" value="ATP/GTP PHOSPHATASE"/>
    <property type="match status" value="1"/>
</dbReference>
<comment type="caution">
    <text evidence="3">The sequence shown here is derived from an EMBL/GenBank/DDBJ whole genome shotgun (WGS) entry which is preliminary data.</text>
</comment>
<dbReference type="Proteomes" id="UP000004324">
    <property type="component" value="Unassembled WGS sequence"/>
</dbReference>
<accession>I9L643</accession>
<dbReference type="Pfam" id="PF13175">
    <property type="entry name" value="AAA_15"/>
    <property type="match status" value="1"/>
</dbReference>
<dbReference type="InterPro" id="IPR034139">
    <property type="entry name" value="TOPRIM_OLD"/>
</dbReference>
<keyword evidence="4" id="KW-1185">Reference proteome</keyword>
<feature type="domain" description="Endonuclease GajA/Old nuclease/RecF-like AAA" evidence="1">
    <location>
        <begin position="1"/>
        <end position="402"/>
    </location>
</feature>
<evidence type="ECO:0000313" key="4">
    <source>
        <dbReference type="Proteomes" id="UP000004324"/>
    </source>
</evidence>
<dbReference type="InterPro" id="IPR027417">
    <property type="entry name" value="P-loop_NTPase"/>
</dbReference>
<feature type="domain" description="OLD protein-like TOPRIM" evidence="2">
    <location>
        <begin position="456"/>
        <end position="526"/>
    </location>
</feature>